<comment type="catalytic activity">
    <reaction evidence="1 4">
        <text>3-hydroxy-2-methylpropanoyl-CoA + H2O = 3-hydroxy-2-methylpropanoate + CoA + H(+)</text>
        <dbReference type="Rhea" id="RHEA:20888"/>
        <dbReference type="ChEBI" id="CHEBI:11805"/>
        <dbReference type="ChEBI" id="CHEBI:15377"/>
        <dbReference type="ChEBI" id="CHEBI:15378"/>
        <dbReference type="ChEBI" id="CHEBI:57287"/>
        <dbReference type="ChEBI" id="CHEBI:57340"/>
        <dbReference type="EC" id="3.1.2.4"/>
    </reaction>
</comment>
<sequence>MGGGAGLSVHGRFRIATENTVFAMPETALGLFPDVGASYFLSRLPRFFGEYVGLTGARLDGAVMLACGLATHFVPSTSLTALEADLCGVDSNDPNFVSTILDAYTQHPHRKQHSAYHRLDVIDKCFSRRTIEEIISALEREATQEPNDWISTTIRALKKASPSSLKFSLRSIREGRLQGVGQCLIREYRMVCNLMKGDISRDFEEGCRAILVDKDRNPKI</sequence>
<evidence type="ECO:0000256" key="3">
    <source>
        <dbReference type="ARBA" id="ARBA00022801"/>
    </source>
</evidence>
<dbReference type="PANTHER" id="PTHR43176:SF3">
    <property type="entry name" value="3-HYDROXYISOBUTYRYL-COA HYDROLASE, MITOCHONDRIAL"/>
    <property type="match status" value="1"/>
</dbReference>
<dbReference type="InterPro" id="IPR029045">
    <property type="entry name" value="ClpP/crotonase-like_dom_sf"/>
</dbReference>
<keyword evidence="3 4" id="KW-0378">Hydrolase</keyword>
<organism evidence="6 7">
    <name type="scientific">Camelina sativa</name>
    <name type="common">False flax</name>
    <name type="synonym">Myagrum sativum</name>
    <dbReference type="NCBI Taxonomy" id="90675"/>
    <lineage>
        <taxon>Eukaryota</taxon>
        <taxon>Viridiplantae</taxon>
        <taxon>Streptophyta</taxon>
        <taxon>Embryophyta</taxon>
        <taxon>Tracheophyta</taxon>
        <taxon>Spermatophyta</taxon>
        <taxon>Magnoliopsida</taxon>
        <taxon>eudicotyledons</taxon>
        <taxon>Gunneridae</taxon>
        <taxon>Pentapetalae</taxon>
        <taxon>rosids</taxon>
        <taxon>malvids</taxon>
        <taxon>Brassicales</taxon>
        <taxon>Brassicaceae</taxon>
        <taxon>Camelineae</taxon>
        <taxon>Camelina</taxon>
    </lineage>
</organism>
<evidence type="ECO:0000256" key="2">
    <source>
        <dbReference type="ARBA" id="ARBA00011915"/>
    </source>
</evidence>
<protein>
    <recommendedName>
        <fullName evidence="2 4">3-hydroxyisobutyryl-CoA hydrolase</fullName>
        <shortName evidence="4">HIB-CoA hydrolase</shortName>
        <shortName evidence="4">HIBYL-CoA-H</shortName>
        <ecNumber evidence="2 4">3.1.2.4</ecNumber>
    </recommendedName>
    <alternativeName>
        <fullName evidence="4">3-hydroxyisobutyryl-coenzyme A hydrolase</fullName>
    </alternativeName>
</protein>
<reference evidence="7" key="2">
    <citation type="submission" date="2025-08" db="UniProtKB">
        <authorList>
            <consortium name="RefSeq"/>
        </authorList>
    </citation>
    <scope>IDENTIFICATION</scope>
    <source>
        <tissue evidence="7">Leaf</tissue>
    </source>
</reference>
<dbReference type="Proteomes" id="UP000694864">
    <property type="component" value="Chromosome 7"/>
</dbReference>
<reference evidence="6" key="1">
    <citation type="journal article" date="2014" name="Nat. Commun.">
        <title>The emerging biofuel crop Camelina sativa retains a highly undifferentiated hexaploid genome structure.</title>
        <authorList>
            <person name="Kagale S."/>
            <person name="Koh C."/>
            <person name="Nixon J."/>
            <person name="Bollina V."/>
            <person name="Clarke W.E."/>
            <person name="Tuteja R."/>
            <person name="Spillane C."/>
            <person name="Robinson S.J."/>
            <person name="Links M.G."/>
            <person name="Clarke C."/>
            <person name="Higgins E.E."/>
            <person name="Huebert T."/>
            <person name="Sharpe A.G."/>
            <person name="Parkin I.A."/>
        </authorList>
    </citation>
    <scope>NUCLEOTIDE SEQUENCE [LARGE SCALE GENOMIC DNA]</scope>
    <source>
        <strain evidence="6">cv. DH55</strain>
    </source>
</reference>
<dbReference type="InterPro" id="IPR045004">
    <property type="entry name" value="ECH_dom"/>
</dbReference>
<name>A0ABM1Q710_CAMSA</name>
<evidence type="ECO:0000313" key="6">
    <source>
        <dbReference type="Proteomes" id="UP000694864"/>
    </source>
</evidence>
<evidence type="ECO:0000256" key="1">
    <source>
        <dbReference type="ARBA" id="ARBA00001709"/>
    </source>
</evidence>
<dbReference type="GeneID" id="104704350"/>
<evidence type="ECO:0000259" key="5">
    <source>
        <dbReference type="Pfam" id="PF16113"/>
    </source>
</evidence>
<evidence type="ECO:0000313" key="7">
    <source>
        <dbReference type="RefSeq" id="XP_019082548.1"/>
    </source>
</evidence>
<dbReference type="CDD" id="cd06558">
    <property type="entry name" value="crotonase-like"/>
    <property type="match status" value="1"/>
</dbReference>
<feature type="domain" description="Enoyl-CoA hydratase/isomerase" evidence="5">
    <location>
        <begin position="1"/>
        <end position="219"/>
    </location>
</feature>
<keyword evidence="6" id="KW-1185">Reference proteome</keyword>
<dbReference type="PANTHER" id="PTHR43176">
    <property type="entry name" value="3-HYDROXYISOBUTYRYL-COA HYDROLASE-RELATED"/>
    <property type="match status" value="1"/>
</dbReference>
<comment type="similarity">
    <text evidence="4">Belongs to the enoyl-CoA hydratase/isomerase family.</text>
</comment>
<dbReference type="RefSeq" id="XP_019082548.1">
    <property type="nucleotide sequence ID" value="XM_019227003.1"/>
</dbReference>
<comment type="function">
    <text evidence="4">Hydrolyzes 3-hydroxyisobutyryl-CoA (HIBYL-CoA), a saline catabolite. Has high activity toward isobutyryl-CoA. Could be an isobutyryl-CoA dehydrogenase that functions in valine catabolism.</text>
</comment>
<dbReference type="Pfam" id="PF16113">
    <property type="entry name" value="ECH_2"/>
    <property type="match status" value="1"/>
</dbReference>
<dbReference type="SUPFAM" id="SSF52096">
    <property type="entry name" value="ClpP/crotonase"/>
    <property type="match status" value="1"/>
</dbReference>
<gene>
    <name evidence="7" type="primary">LOC104704350</name>
</gene>
<proteinExistence type="inferred from homology"/>
<accession>A0ABM1Q710</accession>
<evidence type="ECO:0000256" key="4">
    <source>
        <dbReference type="RuleBase" id="RU369070"/>
    </source>
</evidence>
<dbReference type="InterPro" id="IPR032259">
    <property type="entry name" value="HIBYL-CoA-H"/>
</dbReference>
<comment type="pathway">
    <text evidence="4">Amino-acid degradation; L-valine degradation.</text>
</comment>
<dbReference type="EC" id="3.1.2.4" evidence="2 4"/>
<dbReference type="Gene3D" id="3.90.226.10">
    <property type="entry name" value="2-enoyl-CoA Hydratase, Chain A, domain 1"/>
    <property type="match status" value="1"/>
</dbReference>